<sequence length="103" mass="11018">MTPNDLLVFLAARGGREYRVTALLRAGRGKKATVRELGEYRLTVRGEEVLACGPSGQPRQLSPQEFHAVFGTYTFGVPEATGVMTDLGPLFAAPEQHGGAEAT</sequence>
<protein>
    <submittedName>
        <fullName evidence="1">Uncharacterized protein</fullName>
    </submittedName>
</protein>
<gene>
    <name evidence="1" type="ORF">ACFOSB_16535</name>
</gene>
<keyword evidence="2" id="KW-1185">Reference proteome</keyword>
<organism evidence="1 2">
    <name type="scientific">Deinococcus rufus</name>
    <dbReference type="NCBI Taxonomy" id="2136097"/>
    <lineage>
        <taxon>Bacteria</taxon>
        <taxon>Thermotogati</taxon>
        <taxon>Deinococcota</taxon>
        <taxon>Deinococci</taxon>
        <taxon>Deinococcales</taxon>
        <taxon>Deinococcaceae</taxon>
        <taxon>Deinococcus</taxon>
    </lineage>
</organism>
<dbReference type="RefSeq" id="WP_322472489.1">
    <property type="nucleotide sequence ID" value="NZ_JBHRZG010000024.1"/>
</dbReference>
<evidence type="ECO:0000313" key="2">
    <source>
        <dbReference type="Proteomes" id="UP001595803"/>
    </source>
</evidence>
<comment type="caution">
    <text evidence="1">The sequence shown here is derived from an EMBL/GenBank/DDBJ whole genome shotgun (WGS) entry which is preliminary data.</text>
</comment>
<dbReference type="EMBL" id="JBHRZG010000024">
    <property type="protein sequence ID" value="MFC3834463.1"/>
    <property type="molecule type" value="Genomic_DNA"/>
</dbReference>
<dbReference type="Proteomes" id="UP001595803">
    <property type="component" value="Unassembled WGS sequence"/>
</dbReference>
<reference evidence="2" key="1">
    <citation type="journal article" date="2019" name="Int. J. Syst. Evol. Microbiol.">
        <title>The Global Catalogue of Microorganisms (GCM) 10K type strain sequencing project: providing services to taxonomists for standard genome sequencing and annotation.</title>
        <authorList>
            <consortium name="The Broad Institute Genomics Platform"/>
            <consortium name="The Broad Institute Genome Sequencing Center for Infectious Disease"/>
            <person name="Wu L."/>
            <person name="Ma J."/>
        </authorList>
    </citation>
    <scope>NUCLEOTIDE SEQUENCE [LARGE SCALE GENOMIC DNA]</scope>
    <source>
        <strain evidence="2">CCTCC AB 2017081</strain>
    </source>
</reference>
<name>A0ABV7ZDM1_9DEIO</name>
<evidence type="ECO:0000313" key="1">
    <source>
        <dbReference type="EMBL" id="MFC3834463.1"/>
    </source>
</evidence>
<proteinExistence type="predicted"/>
<accession>A0ABV7ZDM1</accession>